<sequence length="100" mass="10713">MMNNMGAIVAEMQKLQQELKNKTVEISEGEGLFSIVMDGQQQVLNVKFGPGALKPGNAEALEIMVASAFNRATAESKSLFKNEIAKLTGGMSIPNIPGLF</sequence>
<dbReference type="InterPro" id="IPR036894">
    <property type="entry name" value="YbaB-like_sf"/>
</dbReference>
<dbReference type="PANTHER" id="PTHR33449:SF1">
    <property type="entry name" value="NUCLEOID-ASSOCIATED PROTEIN YBAB"/>
    <property type="match status" value="1"/>
</dbReference>
<keyword evidence="4" id="KW-1185">Reference proteome</keyword>
<dbReference type="Pfam" id="PF02575">
    <property type="entry name" value="YbaB_DNA_bd"/>
    <property type="match status" value="1"/>
</dbReference>
<organism evidence="3 4">
    <name type="scientific">Pelotomaculum isophthalicicum JI</name>
    <dbReference type="NCBI Taxonomy" id="947010"/>
    <lineage>
        <taxon>Bacteria</taxon>
        <taxon>Bacillati</taxon>
        <taxon>Bacillota</taxon>
        <taxon>Clostridia</taxon>
        <taxon>Eubacteriales</taxon>
        <taxon>Desulfotomaculaceae</taxon>
        <taxon>Pelotomaculum</taxon>
    </lineage>
</organism>
<gene>
    <name evidence="3" type="ORF">L7E55_01685</name>
</gene>
<evidence type="ECO:0000313" key="3">
    <source>
        <dbReference type="EMBL" id="MDF9407078.1"/>
    </source>
</evidence>
<evidence type="ECO:0000313" key="4">
    <source>
        <dbReference type="Proteomes" id="UP001154312"/>
    </source>
</evidence>
<dbReference type="GO" id="GO:0003677">
    <property type="term" value="F:DNA binding"/>
    <property type="evidence" value="ECO:0007669"/>
    <property type="project" value="UniProtKB-KW"/>
</dbReference>
<accession>A0A9X4JV89</accession>
<comment type="caution">
    <text evidence="3">The sequence shown here is derived from an EMBL/GenBank/DDBJ whole genome shotgun (WGS) entry which is preliminary data.</text>
</comment>
<dbReference type="EMBL" id="JAKOAV010000002">
    <property type="protein sequence ID" value="MDF9407078.1"/>
    <property type="molecule type" value="Genomic_DNA"/>
</dbReference>
<keyword evidence="2" id="KW-0175">Coiled coil</keyword>
<dbReference type="Proteomes" id="UP001154312">
    <property type="component" value="Unassembled WGS sequence"/>
</dbReference>
<dbReference type="InterPro" id="IPR004401">
    <property type="entry name" value="YbaB/EbfC"/>
</dbReference>
<dbReference type="AlphaFoldDB" id="A0A9X4JV89"/>
<name>A0A9X4JV89_9FIRM</name>
<evidence type="ECO:0000256" key="1">
    <source>
        <dbReference type="ARBA" id="ARBA00023125"/>
    </source>
</evidence>
<evidence type="ECO:0000256" key="2">
    <source>
        <dbReference type="SAM" id="Coils"/>
    </source>
</evidence>
<proteinExistence type="predicted"/>
<dbReference type="NCBIfam" id="TIGR00103">
    <property type="entry name" value="DNA_YbaB_EbfC"/>
    <property type="match status" value="1"/>
</dbReference>
<keyword evidence="1" id="KW-0238">DNA-binding</keyword>
<dbReference type="PIRSF" id="PIRSF004555">
    <property type="entry name" value="UCP004555"/>
    <property type="match status" value="1"/>
</dbReference>
<dbReference type="Gene3D" id="3.30.1310.10">
    <property type="entry name" value="Nucleoid-associated protein YbaB-like domain"/>
    <property type="match status" value="1"/>
</dbReference>
<dbReference type="SUPFAM" id="SSF82607">
    <property type="entry name" value="YbaB-like"/>
    <property type="match status" value="1"/>
</dbReference>
<protein>
    <submittedName>
        <fullName evidence="3">YbaB/EbfC family nucleoid-associated protein</fullName>
    </submittedName>
</protein>
<reference evidence="3" key="1">
    <citation type="submission" date="2022-02" db="EMBL/GenBank/DDBJ databases">
        <authorList>
            <person name="Leng L."/>
        </authorList>
    </citation>
    <scope>NUCLEOTIDE SEQUENCE</scope>
    <source>
        <strain evidence="3">JI</strain>
    </source>
</reference>
<dbReference type="PANTHER" id="PTHR33449">
    <property type="entry name" value="NUCLEOID-ASSOCIATED PROTEIN YBAB"/>
    <property type="match status" value="1"/>
</dbReference>
<dbReference type="GO" id="GO:0005829">
    <property type="term" value="C:cytosol"/>
    <property type="evidence" value="ECO:0007669"/>
    <property type="project" value="TreeGrafter"/>
</dbReference>
<feature type="coiled-coil region" evidence="2">
    <location>
        <begin position="5"/>
        <end position="32"/>
    </location>
</feature>